<accession>A0AA85AJY5</accession>
<dbReference type="GO" id="GO:0005615">
    <property type="term" value="C:extracellular space"/>
    <property type="evidence" value="ECO:0007669"/>
    <property type="project" value="InterPro"/>
</dbReference>
<dbReference type="SMART" id="SM00093">
    <property type="entry name" value="SERPIN"/>
    <property type="match status" value="1"/>
</dbReference>
<proteinExistence type="inferred from homology"/>
<evidence type="ECO:0000259" key="3">
    <source>
        <dbReference type="SMART" id="SM00093"/>
    </source>
</evidence>
<dbReference type="PANTHER" id="PTHR11461:SF211">
    <property type="entry name" value="GH10112P-RELATED"/>
    <property type="match status" value="1"/>
</dbReference>
<dbReference type="SUPFAM" id="SSF56574">
    <property type="entry name" value="Serpins"/>
    <property type="match status" value="1"/>
</dbReference>
<dbReference type="GO" id="GO:0004867">
    <property type="term" value="F:serine-type endopeptidase inhibitor activity"/>
    <property type="evidence" value="ECO:0007669"/>
    <property type="project" value="InterPro"/>
</dbReference>
<dbReference type="AlphaFoldDB" id="A0AA85AJY5"/>
<feature type="domain" description="Serpin" evidence="3">
    <location>
        <begin position="12"/>
        <end position="383"/>
    </location>
</feature>
<dbReference type="CDD" id="cd19603">
    <property type="entry name" value="serpin_platyhelminthes"/>
    <property type="match status" value="1"/>
</dbReference>
<reference evidence="5" key="1">
    <citation type="submission" date="2023-11" db="UniProtKB">
        <authorList>
            <consortium name="WormBaseParasite"/>
        </authorList>
    </citation>
    <scope>IDENTIFICATION</scope>
</reference>
<evidence type="ECO:0000313" key="4">
    <source>
        <dbReference type="Proteomes" id="UP000050790"/>
    </source>
</evidence>
<comment type="similarity">
    <text evidence="1 2">Belongs to the serpin family.</text>
</comment>
<dbReference type="Pfam" id="PF00079">
    <property type="entry name" value="Serpin"/>
    <property type="match status" value="1"/>
</dbReference>
<evidence type="ECO:0000313" key="5">
    <source>
        <dbReference type="WBParaSite" id="SMRG1_86910.1"/>
    </source>
</evidence>
<dbReference type="InterPro" id="IPR000215">
    <property type="entry name" value="Serpin_fam"/>
</dbReference>
<dbReference type="InterPro" id="IPR042178">
    <property type="entry name" value="Serpin_sf_1"/>
</dbReference>
<sequence length="386" mass="43560">MDIIQSLGNFSEKLYRQILKRNEGYLENTFLSPFNIYTALGMILCGSANNTNAELIKAMQLSDCLEQEKIHSAIGELLADLSKPDESVEIIVGNRFYVNEDAQIEKRFKNIIKQHYNALAEHVAFHRDPECARNRINQWVSEQTNGTIQELIPRVALSQETSAVVLSTTYFKGLWNLPFPYEDSHDSDFFKLDGSTMNVKLMYNLSYFSMVILPDLESRAIKIPFIDPKYVLLIVLPNSNDGLPNLLNLMCEYGGISSILSRSFEDTSLNLYLPKFKLKEGHSFSLKDHLEQLGIKDAFRPLSADFSNISVSRELCVVDVLHKSILEIDEEGVVAAAAASCMFDGCNSESSESEVEFRVDHSFFVSIIWNNTLPIFLGHVTTPVSD</sequence>
<dbReference type="WBParaSite" id="SMRG1_86910.1">
    <property type="protein sequence ID" value="SMRG1_86910.1"/>
    <property type="gene ID" value="SMRG1_86910"/>
</dbReference>
<dbReference type="PANTHER" id="PTHR11461">
    <property type="entry name" value="SERINE PROTEASE INHIBITOR, SERPIN"/>
    <property type="match status" value="1"/>
</dbReference>
<evidence type="ECO:0000256" key="1">
    <source>
        <dbReference type="ARBA" id="ARBA00009500"/>
    </source>
</evidence>
<dbReference type="Gene3D" id="2.30.39.10">
    <property type="entry name" value="Alpha-1-antitrypsin, domain 1"/>
    <property type="match status" value="1"/>
</dbReference>
<protein>
    <recommendedName>
        <fullName evidence="3">Serpin domain-containing protein</fullName>
    </recommendedName>
</protein>
<dbReference type="Gene3D" id="3.30.497.10">
    <property type="entry name" value="Antithrombin, subunit I, domain 2"/>
    <property type="match status" value="1"/>
</dbReference>
<dbReference type="Proteomes" id="UP000050790">
    <property type="component" value="Unassembled WGS sequence"/>
</dbReference>
<dbReference type="InterPro" id="IPR036186">
    <property type="entry name" value="Serpin_sf"/>
</dbReference>
<organism evidence="4 5">
    <name type="scientific">Schistosoma margrebowiei</name>
    <dbReference type="NCBI Taxonomy" id="48269"/>
    <lineage>
        <taxon>Eukaryota</taxon>
        <taxon>Metazoa</taxon>
        <taxon>Spiralia</taxon>
        <taxon>Lophotrochozoa</taxon>
        <taxon>Platyhelminthes</taxon>
        <taxon>Trematoda</taxon>
        <taxon>Digenea</taxon>
        <taxon>Strigeidida</taxon>
        <taxon>Schistosomatoidea</taxon>
        <taxon>Schistosomatidae</taxon>
        <taxon>Schistosoma</taxon>
    </lineage>
</organism>
<evidence type="ECO:0000256" key="2">
    <source>
        <dbReference type="RuleBase" id="RU000411"/>
    </source>
</evidence>
<name>A0AA85AJY5_9TREM</name>
<dbReference type="InterPro" id="IPR023796">
    <property type="entry name" value="Serpin_dom"/>
</dbReference>
<dbReference type="InterPro" id="IPR042185">
    <property type="entry name" value="Serpin_sf_2"/>
</dbReference>